<protein>
    <submittedName>
        <fullName evidence="2">Uncharacterized protein</fullName>
    </submittedName>
</protein>
<keyword evidence="3" id="KW-1185">Reference proteome</keyword>
<evidence type="ECO:0000256" key="1">
    <source>
        <dbReference type="SAM" id="MobiDB-lite"/>
    </source>
</evidence>
<name>A0AAV7KT83_PLEWA</name>
<sequence>GLKTQDPSPTTGEKGIKVSPTHPAIQDTIPVVGETSPGVAPVPREPSAGTAVLPEVEVPLCGITNIGEK</sequence>
<evidence type="ECO:0000313" key="2">
    <source>
        <dbReference type="EMBL" id="KAJ1082666.1"/>
    </source>
</evidence>
<comment type="caution">
    <text evidence="2">The sequence shown here is derived from an EMBL/GenBank/DDBJ whole genome shotgun (WGS) entry which is preliminary data.</text>
</comment>
<feature type="compositionally biased region" description="Polar residues" evidence="1">
    <location>
        <begin position="1"/>
        <end position="11"/>
    </location>
</feature>
<evidence type="ECO:0000313" key="3">
    <source>
        <dbReference type="Proteomes" id="UP001066276"/>
    </source>
</evidence>
<reference evidence="2" key="1">
    <citation type="journal article" date="2022" name="bioRxiv">
        <title>Sequencing and chromosome-scale assembly of the giantPleurodeles waltlgenome.</title>
        <authorList>
            <person name="Brown T."/>
            <person name="Elewa A."/>
            <person name="Iarovenko S."/>
            <person name="Subramanian E."/>
            <person name="Araus A.J."/>
            <person name="Petzold A."/>
            <person name="Susuki M."/>
            <person name="Suzuki K.-i.T."/>
            <person name="Hayashi T."/>
            <person name="Toyoda A."/>
            <person name="Oliveira C."/>
            <person name="Osipova E."/>
            <person name="Leigh N.D."/>
            <person name="Simon A."/>
            <person name="Yun M.H."/>
        </authorList>
    </citation>
    <scope>NUCLEOTIDE SEQUENCE</scope>
    <source>
        <strain evidence="2">20211129_DDA</strain>
        <tissue evidence="2">Liver</tissue>
    </source>
</reference>
<accession>A0AAV7KT83</accession>
<feature type="non-terminal residue" evidence="2">
    <location>
        <position position="69"/>
    </location>
</feature>
<gene>
    <name evidence="2" type="ORF">NDU88_002831</name>
</gene>
<dbReference type="AlphaFoldDB" id="A0AAV7KT83"/>
<feature type="region of interest" description="Disordered" evidence="1">
    <location>
        <begin position="1"/>
        <end position="24"/>
    </location>
</feature>
<proteinExistence type="predicted"/>
<dbReference type="Proteomes" id="UP001066276">
    <property type="component" value="Chromosome 12"/>
</dbReference>
<dbReference type="EMBL" id="JANPWB010000016">
    <property type="protein sequence ID" value="KAJ1082666.1"/>
    <property type="molecule type" value="Genomic_DNA"/>
</dbReference>
<feature type="non-terminal residue" evidence="2">
    <location>
        <position position="1"/>
    </location>
</feature>
<organism evidence="2 3">
    <name type="scientific">Pleurodeles waltl</name>
    <name type="common">Iberian ribbed newt</name>
    <dbReference type="NCBI Taxonomy" id="8319"/>
    <lineage>
        <taxon>Eukaryota</taxon>
        <taxon>Metazoa</taxon>
        <taxon>Chordata</taxon>
        <taxon>Craniata</taxon>
        <taxon>Vertebrata</taxon>
        <taxon>Euteleostomi</taxon>
        <taxon>Amphibia</taxon>
        <taxon>Batrachia</taxon>
        <taxon>Caudata</taxon>
        <taxon>Salamandroidea</taxon>
        <taxon>Salamandridae</taxon>
        <taxon>Pleurodelinae</taxon>
        <taxon>Pleurodeles</taxon>
    </lineage>
</organism>